<evidence type="ECO:0000313" key="5">
    <source>
        <dbReference type="Proteomes" id="UP001385892"/>
    </source>
</evidence>
<dbReference type="Proteomes" id="UP001385892">
    <property type="component" value="Unassembled WGS sequence"/>
</dbReference>
<keyword evidence="5" id="KW-1185">Reference proteome</keyword>
<dbReference type="Gene3D" id="3.40.50.300">
    <property type="entry name" value="P-loop containing nucleotide triphosphate hydrolases"/>
    <property type="match status" value="1"/>
</dbReference>
<reference evidence="4 5" key="1">
    <citation type="submission" date="2024-03" db="EMBL/GenBank/DDBJ databases">
        <title>Novel species of the genus Variovorax.</title>
        <authorList>
            <person name="Liu Q."/>
            <person name="Xin Y.-H."/>
        </authorList>
    </citation>
    <scope>NUCLEOTIDE SEQUENCE [LARGE SCALE GENOMIC DNA]</scope>
    <source>
        <strain evidence="4 5">KACC 18900</strain>
    </source>
</reference>
<dbReference type="InterPro" id="IPR014001">
    <property type="entry name" value="Helicase_ATP-bd"/>
</dbReference>
<dbReference type="Pfam" id="PF00176">
    <property type="entry name" value="SNF2-rel_dom"/>
    <property type="match status" value="1"/>
</dbReference>
<evidence type="ECO:0000259" key="3">
    <source>
        <dbReference type="PROSITE" id="PS51194"/>
    </source>
</evidence>
<dbReference type="SMART" id="SM00490">
    <property type="entry name" value="HELICc"/>
    <property type="match status" value="1"/>
</dbReference>
<evidence type="ECO:0000256" key="1">
    <source>
        <dbReference type="ARBA" id="ARBA00022801"/>
    </source>
</evidence>
<dbReference type="InterPro" id="IPR049730">
    <property type="entry name" value="SNF2/RAD54-like_C"/>
</dbReference>
<organism evidence="4 5">
    <name type="scientific">Variovorax rhizosphaerae</name>
    <dbReference type="NCBI Taxonomy" id="1836200"/>
    <lineage>
        <taxon>Bacteria</taxon>
        <taxon>Pseudomonadati</taxon>
        <taxon>Pseudomonadota</taxon>
        <taxon>Betaproteobacteria</taxon>
        <taxon>Burkholderiales</taxon>
        <taxon>Comamonadaceae</taxon>
        <taxon>Variovorax</taxon>
    </lineage>
</organism>
<dbReference type="PANTHER" id="PTHR10799">
    <property type="entry name" value="SNF2/RAD54 HELICASE FAMILY"/>
    <property type="match status" value="1"/>
</dbReference>
<dbReference type="GO" id="GO:0016787">
    <property type="term" value="F:hydrolase activity"/>
    <property type="evidence" value="ECO:0007669"/>
    <property type="project" value="UniProtKB-KW"/>
</dbReference>
<keyword evidence="4" id="KW-0347">Helicase</keyword>
<feature type="domain" description="Helicase C-terminal" evidence="3">
    <location>
        <begin position="1201"/>
        <end position="1351"/>
    </location>
</feature>
<sequence length="1364" mass="147518">MLSHLGEREGGKRLTSERVHEVIRQLSRAGWAEETPMRKGFWRLAPDIDNAVMLELLARPDFDALVQALAQHENVDGPKGLHRHFASVNAAAALLRLEFFAGKPLDEVADRWGDACAWAGWDQAVGMALSGVTNAALARRLHPSVQVHVVSHGLRQFLLAWEPATLPLEDLATELLAVLPAPNDLRLRMLLAEYRLCTGRADAAESEPGAEMDILLQPLHEATGEDAVYRSSLARAVEAGVLATQARWAQAEQRYDTALAALRKQTGQRKGVLSDVLMLPYLQCLLAQQTPSSLDKALKLCLAETGQRRPTADSPWGAAALAVQMRRGDTPRDLAQFTPLHWGGGTSSQLDFWRWLMRAWLKEDNTVQPLSKAEREAADALLARLQRAGLHRLYAQCEDALNVLAGRPVRPTFFVPAAQESWRAALAALAAIGGPAQPSTNSDPTALARRICWALELGDDGAILDVTPYEQKRGARGWNRPQPASLWALSQASNLPPHDAQVVRCIQRSARGSARDLRIDAAAAVMALIGHPAVEFSDQPGVVITLEAAPPQLEVAEVGENLRLTVYPPLRGPSSTQWFYNAGETRAAEALASTTVIREGAQRARVVRFTPAQRRAALLLGDGLNVPKEASNLLQPVLQGLGAHFQVHVDSLPGGRDVPAQSALRAELTPLGAGLRLRLVVAPLGPEGPRTVPGHGRARMIAAVGGQPFAAQRDLAAERRHLASVREACPLLGGTEIGPAEFEILDAEDALDVLEALPQLEAVQALDWPAGRPVTVSSVGLAQLRVRVHGDRDWFALDGSVQVDEAQVLSLEQLLQWSSGSRGRFVPLGEGRYLALTQELRARIADLAAVVELQRGQASVPAVAALWLDAALDGADRLSDDALRQRIGRLTEAQELAPALPSALQAELRPYQLDGYQWAMRLAAAGWGACLADDMGLGKTLQALAELLARSGGGPALVVAPTSLMGNWLSEARRYAPSLKLCAYGDGVNRDNLLVEAAAHDVVLVSYGLLLLNVDAFAACEWHTVVLDEAQALKNSTARRTQAVHGLKTNFRLALSGTPIENRLTELWSIMRICNPGLLGSLARFNERFAGPIERDGDRDAQRTLKRLVGPFILRRTRSQVLDDLPPRTELTLTIHPDETERAHYEALRRQALAAAEQSMSASGGHAQINVLAQLTRLRRAACDPRLVTPELGLAGAKVQAFGELALELAANAHKALVFSQFVDFLTLLREPLDAAGIGYQYLDGATPTAERTRRVSAFQAGGGALFLISLKAGGFGLNLTVADYVVIADPWWNPAAEDQASGRAHRIGQLRPVTVYRLVSAGTLEERIVELHQHKRALADGVLEGTESHSALDATALMELMRG</sequence>
<dbReference type="SUPFAM" id="SSF52540">
    <property type="entry name" value="P-loop containing nucleoside triphosphate hydrolases"/>
    <property type="match status" value="2"/>
</dbReference>
<name>A0ABU8WWW4_9BURK</name>
<dbReference type="RefSeq" id="WP_340347695.1">
    <property type="nucleotide sequence ID" value="NZ_JBBKZT010000028.1"/>
</dbReference>
<dbReference type="InterPro" id="IPR027417">
    <property type="entry name" value="P-loop_NTPase"/>
</dbReference>
<comment type="caution">
    <text evidence="4">The sequence shown here is derived from an EMBL/GenBank/DDBJ whole genome shotgun (WGS) entry which is preliminary data.</text>
</comment>
<dbReference type="PROSITE" id="PS51194">
    <property type="entry name" value="HELICASE_CTER"/>
    <property type="match status" value="1"/>
</dbReference>
<dbReference type="InterPro" id="IPR000330">
    <property type="entry name" value="SNF2_N"/>
</dbReference>
<dbReference type="CDD" id="cd18012">
    <property type="entry name" value="DEXQc_arch_SWI2_SNF2"/>
    <property type="match status" value="1"/>
</dbReference>
<dbReference type="InterPro" id="IPR001650">
    <property type="entry name" value="Helicase_C-like"/>
</dbReference>
<keyword evidence="4" id="KW-0547">Nucleotide-binding</keyword>
<evidence type="ECO:0000313" key="4">
    <source>
        <dbReference type="EMBL" id="MEJ8851889.1"/>
    </source>
</evidence>
<keyword evidence="1 4" id="KW-0378">Hydrolase</keyword>
<dbReference type="GO" id="GO:0004386">
    <property type="term" value="F:helicase activity"/>
    <property type="evidence" value="ECO:0007669"/>
    <property type="project" value="UniProtKB-KW"/>
</dbReference>
<dbReference type="PROSITE" id="PS51192">
    <property type="entry name" value="HELICASE_ATP_BIND_1"/>
    <property type="match status" value="1"/>
</dbReference>
<dbReference type="EMBL" id="JBBKZT010000028">
    <property type="protein sequence ID" value="MEJ8851889.1"/>
    <property type="molecule type" value="Genomic_DNA"/>
</dbReference>
<dbReference type="Gene3D" id="3.40.50.10810">
    <property type="entry name" value="Tandem AAA-ATPase domain"/>
    <property type="match status" value="1"/>
</dbReference>
<protein>
    <submittedName>
        <fullName evidence="4">DEAD/DEAH box helicase</fullName>
        <ecNumber evidence="4">3.6.4.-</ecNumber>
    </submittedName>
</protein>
<dbReference type="SMART" id="SM00487">
    <property type="entry name" value="DEXDc"/>
    <property type="match status" value="1"/>
</dbReference>
<dbReference type="InterPro" id="IPR038718">
    <property type="entry name" value="SNF2-like_sf"/>
</dbReference>
<accession>A0ABU8WWW4</accession>
<evidence type="ECO:0000259" key="2">
    <source>
        <dbReference type="PROSITE" id="PS51192"/>
    </source>
</evidence>
<dbReference type="EC" id="3.6.4.-" evidence="4"/>
<dbReference type="CDD" id="cd18793">
    <property type="entry name" value="SF2_C_SNF"/>
    <property type="match status" value="1"/>
</dbReference>
<gene>
    <name evidence="4" type="ORF">WKW82_35040</name>
</gene>
<keyword evidence="4" id="KW-0067">ATP-binding</keyword>
<proteinExistence type="predicted"/>
<dbReference type="Pfam" id="PF00271">
    <property type="entry name" value="Helicase_C"/>
    <property type="match status" value="1"/>
</dbReference>
<feature type="domain" description="Helicase ATP-binding" evidence="2">
    <location>
        <begin position="920"/>
        <end position="1077"/>
    </location>
</feature>